<sequence>MLRINNCQINTVSGQISLPDITLEQGELLVLTGPSGMGKSTFLHWVLGDEIQHASISGDIILNEKPLNDLNVEQRGIGLLMQDVHLFPHLNVLDNICFALPALSKNQQGKKQNKQQRRETATNMLEKIELSYVAGHFANQLSGGERSRVGLVRALANQPQALLMDEPFAALDPNTSAKVSQWAFEQLQQQGVPSIMVSHDIDNIPAHAQHIDLGAYFHSTSSASHAKRN</sequence>
<evidence type="ECO:0000256" key="1">
    <source>
        <dbReference type="ARBA" id="ARBA00022448"/>
    </source>
</evidence>
<dbReference type="SUPFAM" id="SSF52540">
    <property type="entry name" value="P-loop containing nucleoside triphosphate hydrolases"/>
    <property type="match status" value="1"/>
</dbReference>
<proteinExistence type="predicted"/>
<reference evidence="5 6" key="1">
    <citation type="submission" date="2024-03" db="EMBL/GenBank/DDBJ databases">
        <title>Community enrichment and isolation of bacterial strains for fucoidan degradation.</title>
        <authorList>
            <person name="Sichert A."/>
        </authorList>
    </citation>
    <scope>NUCLEOTIDE SEQUENCE [LARGE SCALE GENOMIC DNA]</scope>
    <source>
        <strain evidence="5 6">AS12</strain>
    </source>
</reference>
<keyword evidence="2" id="KW-0547">Nucleotide-binding</keyword>
<dbReference type="Proteomes" id="UP001461163">
    <property type="component" value="Unassembled WGS sequence"/>
</dbReference>
<dbReference type="PANTHER" id="PTHR42781">
    <property type="entry name" value="SPERMIDINE/PUTRESCINE IMPORT ATP-BINDING PROTEIN POTA"/>
    <property type="match status" value="1"/>
</dbReference>
<evidence type="ECO:0000259" key="4">
    <source>
        <dbReference type="PROSITE" id="PS50893"/>
    </source>
</evidence>
<keyword evidence="1" id="KW-0813">Transport</keyword>
<feature type="domain" description="ABC transporter" evidence="4">
    <location>
        <begin position="2"/>
        <end position="229"/>
    </location>
</feature>
<dbReference type="InterPro" id="IPR050093">
    <property type="entry name" value="ABC_SmlMolc_Importer"/>
</dbReference>
<dbReference type="SMART" id="SM00382">
    <property type="entry name" value="AAA"/>
    <property type="match status" value="1"/>
</dbReference>
<dbReference type="PANTHER" id="PTHR42781:SF4">
    <property type="entry name" value="SPERMIDINE_PUTRESCINE IMPORT ATP-BINDING PROTEIN POTA"/>
    <property type="match status" value="1"/>
</dbReference>
<comment type="caution">
    <text evidence="5">The sequence shown here is derived from an EMBL/GenBank/DDBJ whole genome shotgun (WGS) entry which is preliminary data.</text>
</comment>
<dbReference type="PROSITE" id="PS00211">
    <property type="entry name" value="ABC_TRANSPORTER_1"/>
    <property type="match status" value="1"/>
</dbReference>
<dbReference type="Pfam" id="PF00005">
    <property type="entry name" value="ABC_tran"/>
    <property type="match status" value="1"/>
</dbReference>
<dbReference type="RefSeq" id="WP_342882808.1">
    <property type="nucleotide sequence ID" value="NZ_JBBMQS010000019.1"/>
</dbReference>
<evidence type="ECO:0000313" key="5">
    <source>
        <dbReference type="EMBL" id="MEM5499814.1"/>
    </source>
</evidence>
<protein>
    <submittedName>
        <fullName evidence="5">ATP-binding cassette domain-containing protein</fullName>
    </submittedName>
</protein>
<organism evidence="5 6">
    <name type="scientific">Paraglaciecola mesophila</name>
    <dbReference type="NCBI Taxonomy" id="197222"/>
    <lineage>
        <taxon>Bacteria</taxon>
        <taxon>Pseudomonadati</taxon>
        <taxon>Pseudomonadota</taxon>
        <taxon>Gammaproteobacteria</taxon>
        <taxon>Alteromonadales</taxon>
        <taxon>Alteromonadaceae</taxon>
        <taxon>Paraglaciecola</taxon>
    </lineage>
</organism>
<name>A0ABU9T231_9ALTE</name>
<dbReference type="InterPro" id="IPR017871">
    <property type="entry name" value="ABC_transporter-like_CS"/>
</dbReference>
<evidence type="ECO:0000313" key="6">
    <source>
        <dbReference type="Proteomes" id="UP001461163"/>
    </source>
</evidence>
<evidence type="ECO:0000256" key="2">
    <source>
        <dbReference type="ARBA" id="ARBA00022741"/>
    </source>
</evidence>
<keyword evidence="6" id="KW-1185">Reference proteome</keyword>
<dbReference type="InterPro" id="IPR003439">
    <property type="entry name" value="ABC_transporter-like_ATP-bd"/>
</dbReference>
<dbReference type="GO" id="GO:0005524">
    <property type="term" value="F:ATP binding"/>
    <property type="evidence" value="ECO:0007669"/>
    <property type="project" value="UniProtKB-KW"/>
</dbReference>
<dbReference type="EMBL" id="JBBMQS010000019">
    <property type="protein sequence ID" value="MEM5499814.1"/>
    <property type="molecule type" value="Genomic_DNA"/>
</dbReference>
<keyword evidence="3 5" id="KW-0067">ATP-binding</keyword>
<dbReference type="InterPro" id="IPR003593">
    <property type="entry name" value="AAA+_ATPase"/>
</dbReference>
<accession>A0ABU9T231</accession>
<dbReference type="InterPro" id="IPR027417">
    <property type="entry name" value="P-loop_NTPase"/>
</dbReference>
<dbReference type="Gene3D" id="3.40.50.300">
    <property type="entry name" value="P-loop containing nucleotide triphosphate hydrolases"/>
    <property type="match status" value="1"/>
</dbReference>
<gene>
    <name evidence="5" type="ORF">WNY77_20555</name>
</gene>
<evidence type="ECO:0000256" key="3">
    <source>
        <dbReference type="ARBA" id="ARBA00022840"/>
    </source>
</evidence>
<dbReference type="PROSITE" id="PS50893">
    <property type="entry name" value="ABC_TRANSPORTER_2"/>
    <property type="match status" value="1"/>
</dbReference>